<dbReference type="InterPro" id="IPR046335">
    <property type="entry name" value="LacI/GalR-like_sensor"/>
</dbReference>
<dbReference type="AlphaFoldDB" id="A0A1M4SYP4"/>
<dbReference type="Gene3D" id="3.40.50.2300">
    <property type="match status" value="2"/>
</dbReference>
<keyword evidence="2" id="KW-0238">DNA-binding</keyword>
<dbReference type="GO" id="GO:0000976">
    <property type="term" value="F:transcription cis-regulatory region binding"/>
    <property type="evidence" value="ECO:0007669"/>
    <property type="project" value="TreeGrafter"/>
</dbReference>
<evidence type="ECO:0000313" key="6">
    <source>
        <dbReference type="Proteomes" id="UP000184245"/>
    </source>
</evidence>
<evidence type="ECO:0000256" key="3">
    <source>
        <dbReference type="ARBA" id="ARBA00023163"/>
    </source>
</evidence>
<dbReference type="CDD" id="cd01392">
    <property type="entry name" value="HTH_LacI"/>
    <property type="match status" value="1"/>
</dbReference>
<evidence type="ECO:0000256" key="2">
    <source>
        <dbReference type="ARBA" id="ARBA00023125"/>
    </source>
</evidence>
<dbReference type="PROSITE" id="PS50932">
    <property type="entry name" value="HTH_LACI_2"/>
    <property type="match status" value="1"/>
</dbReference>
<dbReference type="STRING" id="1122155.SAMN02745158_00332"/>
<dbReference type="InterPro" id="IPR010982">
    <property type="entry name" value="Lambda_DNA-bd_dom_sf"/>
</dbReference>
<dbReference type="Pfam" id="PF00356">
    <property type="entry name" value="LacI"/>
    <property type="match status" value="1"/>
</dbReference>
<dbReference type="CDD" id="cd06267">
    <property type="entry name" value="PBP1_LacI_sugar_binding-like"/>
    <property type="match status" value="1"/>
</dbReference>
<accession>A0A1M4SYP4</accession>
<evidence type="ECO:0000256" key="1">
    <source>
        <dbReference type="ARBA" id="ARBA00023015"/>
    </source>
</evidence>
<protein>
    <submittedName>
        <fullName evidence="5">Transcriptional regulator, LacI family</fullName>
    </submittedName>
</protein>
<keyword evidence="6" id="KW-1185">Reference proteome</keyword>
<gene>
    <name evidence="5" type="ORF">SAMN02745158_00332</name>
</gene>
<evidence type="ECO:0000313" key="5">
    <source>
        <dbReference type="EMBL" id="SHE37336.1"/>
    </source>
</evidence>
<feature type="domain" description="HTH lacI-type" evidence="4">
    <location>
        <begin position="10"/>
        <end position="64"/>
    </location>
</feature>
<dbReference type="OrthoDB" id="369222at2"/>
<proteinExistence type="predicted"/>
<dbReference type="RefSeq" id="WP_072848514.1">
    <property type="nucleotide sequence ID" value="NZ_FQVI01000001.1"/>
</dbReference>
<dbReference type="SMART" id="SM00354">
    <property type="entry name" value="HTH_LACI"/>
    <property type="match status" value="1"/>
</dbReference>
<evidence type="ECO:0000259" key="4">
    <source>
        <dbReference type="PROSITE" id="PS50932"/>
    </source>
</evidence>
<reference evidence="5 6" key="1">
    <citation type="submission" date="2016-11" db="EMBL/GenBank/DDBJ databases">
        <authorList>
            <person name="Jaros S."/>
            <person name="Januszkiewicz K."/>
            <person name="Wedrychowicz H."/>
        </authorList>
    </citation>
    <scope>NUCLEOTIDE SEQUENCE [LARGE SCALE GENOMIC DNA]</scope>
    <source>
        <strain evidence="5 6">DSM 17459</strain>
    </source>
</reference>
<keyword evidence="3" id="KW-0804">Transcription</keyword>
<dbReference type="InterPro" id="IPR000843">
    <property type="entry name" value="HTH_LacI"/>
</dbReference>
<dbReference type="Proteomes" id="UP000184245">
    <property type="component" value="Unassembled WGS sequence"/>
</dbReference>
<dbReference type="EMBL" id="FQVI01000001">
    <property type="protein sequence ID" value="SHE37336.1"/>
    <property type="molecule type" value="Genomic_DNA"/>
</dbReference>
<dbReference type="PANTHER" id="PTHR30146">
    <property type="entry name" value="LACI-RELATED TRANSCRIPTIONAL REPRESSOR"/>
    <property type="match status" value="1"/>
</dbReference>
<dbReference type="PROSITE" id="PS00356">
    <property type="entry name" value="HTH_LACI_1"/>
    <property type="match status" value="1"/>
</dbReference>
<name>A0A1M4SYP4_9CLOT</name>
<dbReference type="GO" id="GO:0003700">
    <property type="term" value="F:DNA-binding transcription factor activity"/>
    <property type="evidence" value="ECO:0007669"/>
    <property type="project" value="TreeGrafter"/>
</dbReference>
<dbReference type="InterPro" id="IPR028082">
    <property type="entry name" value="Peripla_BP_I"/>
</dbReference>
<dbReference type="Gene3D" id="1.10.260.40">
    <property type="entry name" value="lambda repressor-like DNA-binding domains"/>
    <property type="match status" value="1"/>
</dbReference>
<organism evidence="5 6">
    <name type="scientific">Lactonifactor longoviformis DSM 17459</name>
    <dbReference type="NCBI Taxonomy" id="1122155"/>
    <lineage>
        <taxon>Bacteria</taxon>
        <taxon>Bacillati</taxon>
        <taxon>Bacillota</taxon>
        <taxon>Clostridia</taxon>
        <taxon>Eubacteriales</taxon>
        <taxon>Clostridiaceae</taxon>
        <taxon>Lactonifactor</taxon>
    </lineage>
</organism>
<dbReference type="Pfam" id="PF13377">
    <property type="entry name" value="Peripla_BP_3"/>
    <property type="match status" value="1"/>
</dbReference>
<keyword evidence="1" id="KW-0805">Transcription regulation</keyword>
<dbReference type="PANTHER" id="PTHR30146:SF109">
    <property type="entry name" value="HTH-TYPE TRANSCRIPTIONAL REGULATOR GALS"/>
    <property type="match status" value="1"/>
</dbReference>
<dbReference type="SUPFAM" id="SSF53822">
    <property type="entry name" value="Periplasmic binding protein-like I"/>
    <property type="match status" value="1"/>
</dbReference>
<sequence length="358" mass="39254">MNPNPPKKPIGIKDVAKYAKVSISTVSNVLNGTKTVSEELRERVMNAVNALGYETNMIARGLKSGKTNNIAVIVSSINSIFFPALLNSIQTAAEEKNYTISVFGTHSSLEQEKKYIQLLKSQWVDGILLSSSLDTESPKAREYIHMLTSLNTNGHSIPVVCLEAAISDMLDAVVVNDTAGIKTAAEHLIAVGKKNIAYIAAPFQFTMGKLRKAGYIRALEEHQYPVNERLIAEGDYSPVSGYRCMQKLLQTHLPLDGVVAGNDQMAIGAMRAIKEAGLRIPEDIAVIGFNDNFPASLITPSLSTIRVPKEEMGTMAFNLLMRRMDNLSASRMLINLDGKLIVRNSTDPKAETAWDMNW</sequence>
<dbReference type="SUPFAM" id="SSF47413">
    <property type="entry name" value="lambda repressor-like DNA-binding domains"/>
    <property type="match status" value="1"/>
</dbReference>